<dbReference type="Pfam" id="PF10510">
    <property type="entry name" value="PIG-S"/>
    <property type="match status" value="1"/>
</dbReference>
<dbReference type="VEuPathDB" id="FungiDB:VP01_3989g1"/>
<evidence type="ECO:0000256" key="7">
    <source>
        <dbReference type="ARBA" id="ARBA00022989"/>
    </source>
</evidence>
<feature type="transmembrane region" description="Helical" evidence="10">
    <location>
        <begin position="23"/>
        <end position="41"/>
    </location>
</feature>
<evidence type="ECO:0000256" key="2">
    <source>
        <dbReference type="ARBA" id="ARBA00004687"/>
    </source>
</evidence>
<dbReference type="AlphaFoldDB" id="A0A0L6US51"/>
<evidence type="ECO:0000256" key="4">
    <source>
        <dbReference type="ARBA" id="ARBA00022502"/>
    </source>
</evidence>
<evidence type="ECO:0000313" key="11">
    <source>
        <dbReference type="EMBL" id="KNZ51356.1"/>
    </source>
</evidence>
<keyword evidence="5 10" id="KW-0812">Transmembrane</keyword>
<organism evidence="11 12">
    <name type="scientific">Puccinia sorghi</name>
    <dbReference type="NCBI Taxonomy" id="27349"/>
    <lineage>
        <taxon>Eukaryota</taxon>
        <taxon>Fungi</taxon>
        <taxon>Dikarya</taxon>
        <taxon>Basidiomycota</taxon>
        <taxon>Pucciniomycotina</taxon>
        <taxon>Pucciniomycetes</taxon>
        <taxon>Pucciniales</taxon>
        <taxon>Pucciniaceae</taxon>
        <taxon>Puccinia</taxon>
    </lineage>
</organism>
<dbReference type="GO" id="GO:0006506">
    <property type="term" value="P:GPI anchor biosynthetic process"/>
    <property type="evidence" value="ECO:0007669"/>
    <property type="project" value="UniProtKB-UniPathway"/>
</dbReference>
<evidence type="ECO:0000256" key="10">
    <source>
        <dbReference type="SAM" id="Phobius"/>
    </source>
</evidence>
<reference evidence="11 12" key="1">
    <citation type="submission" date="2015-08" db="EMBL/GenBank/DDBJ databases">
        <title>Next Generation Sequencing and Analysis of the Genome of Puccinia sorghi L Schw, the Causal Agent of Maize Common Rust.</title>
        <authorList>
            <person name="Rochi L."/>
            <person name="Burguener G."/>
            <person name="Darino M."/>
            <person name="Turjanski A."/>
            <person name="Kreff E."/>
            <person name="Dieguez M.J."/>
            <person name="Sacco F."/>
        </authorList>
    </citation>
    <scope>NUCLEOTIDE SEQUENCE [LARGE SCALE GENOMIC DNA]</scope>
    <source>
        <strain evidence="11 12">RO10H11247</strain>
    </source>
</reference>
<dbReference type="STRING" id="27349.A0A0L6US51"/>
<keyword evidence="12" id="KW-1185">Reference proteome</keyword>
<keyword evidence="4" id="KW-0337">GPI-anchor biosynthesis</keyword>
<evidence type="ECO:0000256" key="5">
    <source>
        <dbReference type="ARBA" id="ARBA00022692"/>
    </source>
</evidence>
<keyword evidence="8 10" id="KW-0472">Membrane</keyword>
<gene>
    <name evidence="11" type="ORF">VP01_3989g1</name>
</gene>
<evidence type="ECO:0000256" key="6">
    <source>
        <dbReference type="ARBA" id="ARBA00022824"/>
    </source>
</evidence>
<dbReference type="PANTHER" id="PTHR21072:SF13">
    <property type="entry name" value="GPI TRANSAMIDASE COMPONENT PIG-S"/>
    <property type="match status" value="1"/>
</dbReference>
<evidence type="ECO:0000313" key="12">
    <source>
        <dbReference type="Proteomes" id="UP000037035"/>
    </source>
</evidence>
<dbReference type="UniPathway" id="UPA00196"/>
<comment type="pathway">
    <text evidence="2">Glycolipid biosynthesis; glycosylphosphatidylinositol-anchor biosynthesis.</text>
</comment>
<evidence type="ECO:0008006" key="13">
    <source>
        <dbReference type="Google" id="ProtNLM"/>
    </source>
</evidence>
<feature type="transmembrane region" description="Helical" evidence="10">
    <location>
        <begin position="497"/>
        <end position="516"/>
    </location>
</feature>
<dbReference type="Proteomes" id="UP000037035">
    <property type="component" value="Unassembled WGS sequence"/>
</dbReference>
<keyword evidence="7 10" id="KW-1133">Transmembrane helix</keyword>
<comment type="subcellular location">
    <subcellularLocation>
        <location evidence="1">Endoplasmic reticulum membrane</location>
        <topology evidence="1">Multi-pass membrane protein</topology>
    </subcellularLocation>
</comment>
<proteinExistence type="inferred from homology"/>
<keyword evidence="9" id="KW-0325">Glycoprotein</keyword>
<protein>
    <recommendedName>
        <fullName evidence="13">GPI transamidase component PIG-S</fullName>
    </recommendedName>
</protein>
<sequence>MDESTSQSIAPDSSSKDRVRSQIVASFWIVIILSLPVWWNTTKIERRTLPRSEVEAWDRLKPCPIRFPIKLTSSSPQITTDSMKSQVESLASHLESGGNTYQEAIDILTARCFDFDLQSTTNSAHENLVILHRSHLDIQNHTGNSAFQKDIKIPLQTDNKLKELLQFIAPLPSSSSSTPATNSRVIKYSSRLKLVFSLMNEDCTQPSFIRSWSIKHAIQLYLEEVLASLAPLHNITCQTQILQHSPLAFEPTVLSTGDAPTYVVEQEELKAFINDADWNLGTRLVHQTSSVTMEPVINFVLWVPSPNHRPFKIRRTDGTLDADGSFIRPQWGSVVIYNPDEAIFAADGPPRLGVAELARPMQIFRHHLLSLLGVVDSLETPEQRTLALDAVVRRRIVENSLEAINSMQVIVNLITDQTNMRPQKCKLALNHLHRQDTQLIRSTPTCSCFFFFFHHITFPIERKQGTGGAFESGKLSSTAFFSPTMLSLLYFPDEHKYAIYTPLFGPVLVPLVIALIKEFKSRRRNNNVVKEKKD</sequence>
<evidence type="ECO:0000256" key="3">
    <source>
        <dbReference type="ARBA" id="ARBA00005316"/>
    </source>
</evidence>
<keyword evidence="6" id="KW-0256">Endoplasmic reticulum</keyword>
<dbReference type="PANTHER" id="PTHR21072">
    <property type="entry name" value="GPI TRANSAMIDASE COMPONENT PIG-S"/>
    <property type="match status" value="1"/>
</dbReference>
<dbReference type="OrthoDB" id="28748at2759"/>
<accession>A0A0L6US51</accession>
<dbReference type="GO" id="GO:0042765">
    <property type="term" value="C:GPI-anchor transamidase complex"/>
    <property type="evidence" value="ECO:0007669"/>
    <property type="project" value="InterPro"/>
</dbReference>
<dbReference type="EMBL" id="LAVV01009044">
    <property type="protein sequence ID" value="KNZ51356.1"/>
    <property type="molecule type" value="Genomic_DNA"/>
</dbReference>
<dbReference type="InterPro" id="IPR019540">
    <property type="entry name" value="PtdIno-glycan_biosynth_class_S"/>
</dbReference>
<evidence type="ECO:0000256" key="8">
    <source>
        <dbReference type="ARBA" id="ARBA00023136"/>
    </source>
</evidence>
<evidence type="ECO:0000256" key="9">
    <source>
        <dbReference type="ARBA" id="ARBA00023180"/>
    </source>
</evidence>
<comment type="caution">
    <text evidence="11">The sequence shown here is derived from an EMBL/GenBank/DDBJ whole genome shotgun (WGS) entry which is preliminary data.</text>
</comment>
<evidence type="ECO:0000256" key="1">
    <source>
        <dbReference type="ARBA" id="ARBA00004477"/>
    </source>
</evidence>
<dbReference type="GO" id="GO:0016255">
    <property type="term" value="P:attachment of GPI anchor to protein"/>
    <property type="evidence" value="ECO:0007669"/>
    <property type="project" value="InterPro"/>
</dbReference>
<comment type="similarity">
    <text evidence="3">Belongs to the PIGS family.</text>
</comment>
<name>A0A0L6US51_9BASI</name>